<evidence type="ECO:0000313" key="6">
    <source>
        <dbReference type="EMBL" id="AAS54118.1"/>
    </source>
</evidence>
<dbReference type="OMA" id="NIEWTAN"/>
<sequence>MELLDGLCVSARKKTTYKKVRLGIAEQSKDEPSSNKPAAVFRSSLLDRVRTRLNVEDGHAPSSDALEPESGLTDDVYDGENLEVSFDVGDAEDDCLPTQADGKPEQIEVNVGTAPEEPFSRIKIPLKLSDGGIFSPSTQVDDEMAMQLQPTQKLPPESPALQAVDTHTELQDELETGVAVDGRISLSQTQVIVSGTNYGPTRVDDEVVATQQDSMGTADAQCWDTQTLDCALADDFQATIPDAQTLATARHEKLFIHQIEEEIATKTQKELPMMTQAKEAPYIPKQKLVFTKDNFLDSFDDDSETEIHGGLDGSDRQVSYNDREHTETGPQSSQPATGEGQDTQVLYPALQSLSITSKSYQEARQIILDESSEDDTDVNLSSAVSKAAVLAIKARNSKFITPQKIDETKSSKSNELFAKLRKANREQLLEQRRNAIERRGINMQNLEQEREQLGNLLEQELERNRRIRIREKKIERERLENENVELTISSDDASSDEDVPESDAGSIADPGASSTEDEDSGLSSEIDSDMGEESDHSVVTKRRSRRILVQSDDEGTETTENRQAIHLGVYGNNIKPQDTGPEARGSYLTSRIKKYDDLSPVKTTTSTPKGLTDGRAELDHESPDGHSLNTNLQQGLSKSESSSTKVSEDELDQETRRKILSDLLARNRKRAERNKLRRREMKKKGITKMLEMEAEESEDEWHGIGGSDNELSEDYDSEVEKMIDDYSVHSSNADHLRAILAKNERQHDENIVNKILHDISTGGFRRRGKGALDLEMSENEDQELQQFRQKRRELLKQKILENGDTSKLVSNPKSYAFFQTMVDDVTEASFGNTFDANIDEKTDPSAAGRKIVISEQFVKETLSFLSSKSGDSEIPAETKSISSSTVEREEIQDLHTLKQNSNIKHLKGSLELPAQMAELSSGDEGDYGFSLDRFRSAAKSFNNGTNVDDKFKSGTKAVRILKANKTIGGSKAAITFIGRKRRLIPPKNDYKDSEPKLNSSKRARSQLFSEGNNRSFDT</sequence>
<dbReference type="PANTHER" id="PTHR14396">
    <property type="entry name" value="CLASPIN"/>
    <property type="match status" value="1"/>
</dbReference>
<dbReference type="RefSeq" id="NP_986294.1">
    <property type="nucleotide sequence ID" value="NM_212430.1"/>
</dbReference>
<evidence type="ECO:0000256" key="2">
    <source>
        <dbReference type="ARBA" id="ARBA00022553"/>
    </source>
</evidence>
<reference evidence="7" key="2">
    <citation type="journal article" date="2013" name="G3 (Bethesda)">
        <title>Genomes of Ashbya fungi isolated from insects reveal four mating-type loci, numerous translocations, lack of transposons, and distinct gene duplications.</title>
        <authorList>
            <person name="Dietrich F.S."/>
            <person name="Voegeli S."/>
            <person name="Kuo S."/>
            <person name="Philippsen P."/>
        </authorList>
    </citation>
    <scope>GENOME REANNOTATION</scope>
    <source>
        <strain evidence="7">ATCC 10895 / CBS 109.51 / FGSC 9923 / NRRL Y-1056</strain>
    </source>
</reference>
<dbReference type="FunCoup" id="Q751S9">
    <property type="interactions" value="303"/>
</dbReference>
<feature type="region of interest" description="Disordered" evidence="4">
    <location>
        <begin position="485"/>
        <end position="653"/>
    </location>
</feature>
<accession>Q751S9</accession>
<feature type="compositionally biased region" description="Polar residues" evidence="4">
    <location>
        <begin position="328"/>
        <end position="340"/>
    </location>
</feature>
<feature type="compositionally biased region" description="Polar residues" evidence="4">
    <location>
        <begin position="1005"/>
        <end position="1018"/>
    </location>
</feature>
<dbReference type="KEGG" id="ago:AGOS_AFR745W"/>
<dbReference type="Proteomes" id="UP000000591">
    <property type="component" value="Chromosome VI"/>
</dbReference>
<dbReference type="EMBL" id="AE016819">
    <property type="protein sequence ID" value="AAS54118.1"/>
    <property type="molecule type" value="Genomic_DNA"/>
</dbReference>
<keyword evidence="2" id="KW-0597">Phosphoprotein</keyword>
<protein>
    <submittedName>
        <fullName evidence="6">AFR745Wp</fullName>
    </submittedName>
</protein>
<feature type="compositionally biased region" description="Basic and acidic residues" evidence="4">
    <location>
        <begin position="305"/>
        <end position="327"/>
    </location>
</feature>
<dbReference type="OrthoDB" id="2130597at2759"/>
<evidence type="ECO:0000256" key="3">
    <source>
        <dbReference type="ARBA" id="ARBA00023242"/>
    </source>
</evidence>
<dbReference type="STRING" id="284811.Q751S9"/>
<dbReference type="GeneID" id="4622585"/>
<feature type="domain" description="DNA replication checkpoint mediator MRC1" evidence="5">
    <location>
        <begin position="682"/>
        <end position="820"/>
    </location>
</feature>
<dbReference type="HOGENOM" id="CLU_007004_0_0_1"/>
<dbReference type="eggNOG" id="ENOG502QSP5">
    <property type="taxonomic scope" value="Eukaryota"/>
</dbReference>
<feature type="compositionally biased region" description="Acidic residues" evidence="4">
    <location>
        <begin position="515"/>
        <end position="532"/>
    </location>
</feature>
<dbReference type="GO" id="GO:0005634">
    <property type="term" value="C:nucleus"/>
    <property type="evidence" value="ECO:0007669"/>
    <property type="project" value="UniProtKB-SubCell"/>
</dbReference>
<feature type="compositionally biased region" description="Polar residues" evidence="4">
    <location>
        <begin position="627"/>
        <end position="636"/>
    </location>
</feature>
<gene>
    <name evidence="6" type="ORF">AGOS_AFR745W</name>
</gene>
<dbReference type="InterPro" id="IPR024146">
    <property type="entry name" value="Claspin"/>
</dbReference>
<feature type="region of interest" description="Disordered" evidence="4">
    <location>
        <begin position="54"/>
        <end position="78"/>
    </location>
</feature>
<keyword evidence="3" id="KW-0539">Nucleus</keyword>
<name>Q751S9_EREGS</name>
<dbReference type="Pfam" id="PF09444">
    <property type="entry name" value="MRC1"/>
    <property type="match status" value="1"/>
</dbReference>
<keyword evidence="7" id="KW-1185">Reference proteome</keyword>
<evidence type="ECO:0000259" key="5">
    <source>
        <dbReference type="Pfam" id="PF09444"/>
    </source>
</evidence>
<dbReference type="InParanoid" id="Q751S9"/>
<dbReference type="AlphaFoldDB" id="Q751S9"/>
<dbReference type="PANTHER" id="PTHR14396:SF10">
    <property type="entry name" value="CLASPIN"/>
    <property type="match status" value="1"/>
</dbReference>
<dbReference type="InterPro" id="IPR018564">
    <property type="entry name" value="Repl_chkpnt_MRC1_dom"/>
</dbReference>
<evidence type="ECO:0000256" key="1">
    <source>
        <dbReference type="ARBA" id="ARBA00004123"/>
    </source>
</evidence>
<feature type="region of interest" description="Disordered" evidence="4">
    <location>
        <begin position="984"/>
        <end position="1018"/>
    </location>
</feature>
<evidence type="ECO:0000313" key="7">
    <source>
        <dbReference type="Proteomes" id="UP000000591"/>
    </source>
</evidence>
<feature type="region of interest" description="Disordered" evidence="4">
    <location>
        <begin position="301"/>
        <end position="340"/>
    </location>
</feature>
<reference evidence="6 7" key="1">
    <citation type="journal article" date="2004" name="Science">
        <title>The Ashbya gossypii genome as a tool for mapping the ancient Saccharomyces cerevisiae genome.</title>
        <authorList>
            <person name="Dietrich F.S."/>
            <person name="Voegeli S."/>
            <person name="Brachat S."/>
            <person name="Lerch A."/>
            <person name="Gates K."/>
            <person name="Steiner S."/>
            <person name="Mohr C."/>
            <person name="Pohlmann R."/>
            <person name="Luedi P."/>
            <person name="Choi S."/>
            <person name="Wing R.A."/>
            <person name="Flavier A."/>
            <person name="Gaffney T.D."/>
            <person name="Philippsen P."/>
        </authorList>
    </citation>
    <scope>NUCLEOTIDE SEQUENCE [LARGE SCALE GENOMIC DNA]</scope>
    <source>
        <strain evidence="7">ATCC 10895 / CBS 109.51 / FGSC 9923 / NRRL Y-1056</strain>
    </source>
</reference>
<comment type="subcellular location">
    <subcellularLocation>
        <location evidence="1">Nucleus</location>
    </subcellularLocation>
</comment>
<proteinExistence type="predicted"/>
<organism evidence="6 7">
    <name type="scientific">Eremothecium gossypii (strain ATCC 10895 / CBS 109.51 / FGSC 9923 / NRRL Y-1056)</name>
    <name type="common">Yeast</name>
    <name type="synonym">Ashbya gossypii</name>
    <dbReference type="NCBI Taxonomy" id="284811"/>
    <lineage>
        <taxon>Eukaryota</taxon>
        <taxon>Fungi</taxon>
        <taxon>Dikarya</taxon>
        <taxon>Ascomycota</taxon>
        <taxon>Saccharomycotina</taxon>
        <taxon>Saccharomycetes</taxon>
        <taxon>Saccharomycetales</taxon>
        <taxon>Saccharomycetaceae</taxon>
        <taxon>Eremothecium</taxon>
    </lineage>
</organism>
<evidence type="ECO:0000256" key="4">
    <source>
        <dbReference type="SAM" id="MobiDB-lite"/>
    </source>
</evidence>
<feature type="compositionally biased region" description="Basic and acidic residues" evidence="4">
    <location>
        <begin position="612"/>
        <end position="624"/>
    </location>
</feature>